<accession>A0ABT7NNX1</accession>
<keyword evidence="1" id="KW-0732">Signal</keyword>
<dbReference type="Proteomes" id="UP001170954">
    <property type="component" value="Unassembled WGS sequence"/>
</dbReference>
<evidence type="ECO:0000313" key="3">
    <source>
        <dbReference type="Proteomes" id="UP001170954"/>
    </source>
</evidence>
<protein>
    <submittedName>
        <fullName evidence="2">Uncharacterized protein</fullName>
    </submittedName>
</protein>
<feature type="signal peptide" evidence="1">
    <location>
        <begin position="1"/>
        <end position="20"/>
    </location>
</feature>
<evidence type="ECO:0000313" key="2">
    <source>
        <dbReference type="EMBL" id="MDM1048957.1"/>
    </source>
</evidence>
<organism evidence="2 3">
    <name type="scientific">Sphingobacterium hotanense</name>
    <dbReference type="NCBI Taxonomy" id="649196"/>
    <lineage>
        <taxon>Bacteria</taxon>
        <taxon>Pseudomonadati</taxon>
        <taxon>Bacteroidota</taxon>
        <taxon>Sphingobacteriia</taxon>
        <taxon>Sphingobacteriales</taxon>
        <taxon>Sphingobacteriaceae</taxon>
        <taxon>Sphingobacterium</taxon>
    </lineage>
</organism>
<dbReference type="RefSeq" id="WP_286651581.1">
    <property type="nucleotide sequence ID" value="NZ_JACAGK010000033.1"/>
</dbReference>
<comment type="caution">
    <text evidence="2">The sequence shown here is derived from an EMBL/GenBank/DDBJ whole genome shotgun (WGS) entry which is preliminary data.</text>
</comment>
<gene>
    <name evidence="2" type="ORF">HX018_12000</name>
</gene>
<dbReference type="EMBL" id="JACAGK010000033">
    <property type="protein sequence ID" value="MDM1048957.1"/>
    <property type="molecule type" value="Genomic_DNA"/>
</dbReference>
<feature type="chain" id="PRO_5045841342" evidence="1">
    <location>
        <begin position="21"/>
        <end position="201"/>
    </location>
</feature>
<sequence length="201" mass="23029">MKTKTIITTLFLLFSVAGFAQQKGLPGWDETSEYIHKIMNATIDYNEIFAETEAANISIKILHHPKAEFGGDGFSYSENWISGAAQFDMTTVYSDIDWSKMIKFDDENKSGLSKSPVRFITVVFPQNSLKFTGYISLDDEHLDGWLKDYSRTGKTKSHYRITIPYRNLEGEEKRLRNAIIHLSNLAKEEKAREKASDPFRN</sequence>
<reference evidence="2" key="2">
    <citation type="journal article" date="2022" name="Sci. Total Environ.">
        <title>Prevalence, transmission, and molecular epidemiology of tet(X)-positive bacteria among humans, animals, and environmental niches in China: An epidemiological, and genomic-based study.</title>
        <authorList>
            <person name="Dong N."/>
            <person name="Zeng Y."/>
            <person name="Cai C."/>
            <person name="Sun C."/>
            <person name="Lu J."/>
            <person name="Liu C."/>
            <person name="Zhou H."/>
            <person name="Sun Q."/>
            <person name="Shu L."/>
            <person name="Wang H."/>
            <person name="Wang Y."/>
            <person name="Wang S."/>
            <person name="Wu C."/>
            <person name="Chan E.W."/>
            <person name="Chen G."/>
            <person name="Shen Z."/>
            <person name="Chen S."/>
            <person name="Zhang R."/>
        </authorList>
    </citation>
    <scope>NUCLEOTIDE SEQUENCE</scope>
    <source>
        <strain evidence="2">R1692</strain>
    </source>
</reference>
<evidence type="ECO:0000256" key="1">
    <source>
        <dbReference type="SAM" id="SignalP"/>
    </source>
</evidence>
<reference evidence="2" key="1">
    <citation type="submission" date="2020-06" db="EMBL/GenBank/DDBJ databases">
        <authorList>
            <person name="Dong N."/>
        </authorList>
    </citation>
    <scope>NUCLEOTIDE SEQUENCE</scope>
    <source>
        <strain evidence="2">R1692</strain>
    </source>
</reference>
<keyword evidence="3" id="KW-1185">Reference proteome</keyword>
<proteinExistence type="predicted"/>
<name>A0ABT7NNX1_9SPHI</name>